<keyword evidence="4" id="KW-1003">Cell membrane</keyword>
<evidence type="ECO:0000256" key="6">
    <source>
        <dbReference type="ARBA" id="ARBA00022679"/>
    </source>
</evidence>
<evidence type="ECO:0000256" key="2">
    <source>
        <dbReference type="ARBA" id="ARBA00004651"/>
    </source>
</evidence>
<dbReference type="InterPro" id="IPR003660">
    <property type="entry name" value="HAMP_dom"/>
</dbReference>
<dbReference type="CDD" id="cd00082">
    <property type="entry name" value="HisKA"/>
    <property type="match status" value="1"/>
</dbReference>
<dbReference type="KEGG" id="pfer:IRI77_25890"/>
<feature type="transmembrane region" description="Helical" evidence="10">
    <location>
        <begin position="134"/>
        <end position="152"/>
    </location>
</feature>
<dbReference type="GO" id="GO:0005886">
    <property type="term" value="C:plasma membrane"/>
    <property type="evidence" value="ECO:0007669"/>
    <property type="project" value="UniProtKB-SubCell"/>
</dbReference>
<reference evidence="13 14" key="1">
    <citation type="submission" date="2020-10" db="EMBL/GenBank/DDBJ databases">
        <title>Complete genome sequence of Paludibaculum fermentans P105T, a facultatively anaerobic acidobacterium capable of dissimilatory Fe(III) reduction.</title>
        <authorList>
            <person name="Dedysh S.N."/>
            <person name="Beletsky A.V."/>
            <person name="Kulichevskaya I.S."/>
            <person name="Mardanov A.V."/>
            <person name="Ravin N.V."/>
        </authorList>
    </citation>
    <scope>NUCLEOTIDE SEQUENCE [LARGE SCALE GENOMIC DNA]</scope>
    <source>
        <strain evidence="13 14">P105</strain>
    </source>
</reference>
<dbReference type="Gene3D" id="1.10.287.130">
    <property type="match status" value="1"/>
</dbReference>
<dbReference type="RefSeq" id="WP_194447891.1">
    <property type="nucleotide sequence ID" value="NZ_CP063849.1"/>
</dbReference>
<gene>
    <name evidence="13" type="ORF">IRI77_25890</name>
</gene>
<dbReference type="PANTHER" id="PTHR44936">
    <property type="entry name" value="SENSOR PROTEIN CREC"/>
    <property type="match status" value="1"/>
</dbReference>
<dbReference type="InterPro" id="IPR050980">
    <property type="entry name" value="2C_sensor_his_kinase"/>
</dbReference>
<evidence type="ECO:0000259" key="11">
    <source>
        <dbReference type="PROSITE" id="PS50109"/>
    </source>
</evidence>
<evidence type="ECO:0000256" key="1">
    <source>
        <dbReference type="ARBA" id="ARBA00000085"/>
    </source>
</evidence>
<dbReference type="SUPFAM" id="SSF55874">
    <property type="entry name" value="ATPase domain of HSP90 chaperone/DNA topoisomerase II/histidine kinase"/>
    <property type="match status" value="1"/>
</dbReference>
<keyword evidence="7" id="KW-0547">Nucleotide-binding</keyword>
<keyword evidence="14" id="KW-1185">Reference proteome</keyword>
<dbReference type="PRINTS" id="PR00344">
    <property type="entry name" value="BCTRLSENSOR"/>
</dbReference>
<dbReference type="SMART" id="SM00387">
    <property type="entry name" value="HATPase_c"/>
    <property type="match status" value="1"/>
</dbReference>
<dbReference type="InterPro" id="IPR003661">
    <property type="entry name" value="HisK_dim/P_dom"/>
</dbReference>
<keyword evidence="5" id="KW-0597">Phosphoprotein</keyword>
<evidence type="ECO:0000256" key="3">
    <source>
        <dbReference type="ARBA" id="ARBA00012438"/>
    </source>
</evidence>
<keyword evidence="8" id="KW-0418">Kinase</keyword>
<dbReference type="Pfam" id="PF00512">
    <property type="entry name" value="HisKA"/>
    <property type="match status" value="1"/>
</dbReference>
<evidence type="ECO:0000313" key="14">
    <source>
        <dbReference type="Proteomes" id="UP000593892"/>
    </source>
</evidence>
<evidence type="ECO:0000256" key="5">
    <source>
        <dbReference type="ARBA" id="ARBA00022553"/>
    </source>
</evidence>
<dbReference type="EC" id="2.7.13.3" evidence="3"/>
<dbReference type="InterPro" id="IPR005467">
    <property type="entry name" value="His_kinase_dom"/>
</dbReference>
<keyword evidence="9" id="KW-0067">ATP-binding</keyword>
<dbReference type="Pfam" id="PF00672">
    <property type="entry name" value="HAMP"/>
    <property type="match status" value="1"/>
</dbReference>
<keyword evidence="10" id="KW-0472">Membrane</keyword>
<dbReference type="GO" id="GO:0000155">
    <property type="term" value="F:phosphorelay sensor kinase activity"/>
    <property type="evidence" value="ECO:0007669"/>
    <property type="project" value="InterPro"/>
</dbReference>
<dbReference type="PROSITE" id="PS50109">
    <property type="entry name" value="HIS_KIN"/>
    <property type="match status" value="1"/>
</dbReference>
<dbReference type="Proteomes" id="UP000593892">
    <property type="component" value="Chromosome"/>
</dbReference>
<dbReference type="GO" id="GO:0005524">
    <property type="term" value="F:ATP binding"/>
    <property type="evidence" value="ECO:0007669"/>
    <property type="project" value="UniProtKB-KW"/>
</dbReference>
<dbReference type="SUPFAM" id="SSF47384">
    <property type="entry name" value="Homodimeric domain of signal transducing histidine kinase"/>
    <property type="match status" value="1"/>
</dbReference>
<evidence type="ECO:0000256" key="9">
    <source>
        <dbReference type="ARBA" id="ARBA00022840"/>
    </source>
</evidence>
<dbReference type="SMART" id="SM00304">
    <property type="entry name" value="HAMP"/>
    <property type="match status" value="1"/>
</dbReference>
<comment type="subcellular location">
    <subcellularLocation>
        <location evidence="2">Cell membrane</location>
        <topology evidence="2">Multi-pass membrane protein</topology>
    </subcellularLocation>
</comment>
<dbReference type="PROSITE" id="PS50885">
    <property type="entry name" value="HAMP"/>
    <property type="match status" value="1"/>
</dbReference>
<dbReference type="AlphaFoldDB" id="A0A7S7NM92"/>
<protein>
    <recommendedName>
        <fullName evidence="3">histidine kinase</fullName>
        <ecNumber evidence="3">2.7.13.3</ecNumber>
    </recommendedName>
</protein>
<dbReference type="InterPro" id="IPR036890">
    <property type="entry name" value="HATPase_C_sf"/>
</dbReference>
<dbReference type="InterPro" id="IPR003594">
    <property type="entry name" value="HATPase_dom"/>
</dbReference>
<dbReference type="Gene3D" id="3.30.565.10">
    <property type="entry name" value="Histidine kinase-like ATPase, C-terminal domain"/>
    <property type="match status" value="1"/>
</dbReference>
<evidence type="ECO:0000256" key="7">
    <source>
        <dbReference type="ARBA" id="ARBA00022741"/>
    </source>
</evidence>
<evidence type="ECO:0000256" key="4">
    <source>
        <dbReference type="ARBA" id="ARBA00022475"/>
    </source>
</evidence>
<dbReference type="Pfam" id="PF02518">
    <property type="entry name" value="HATPase_c"/>
    <property type="match status" value="1"/>
</dbReference>
<evidence type="ECO:0000259" key="12">
    <source>
        <dbReference type="PROSITE" id="PS50885"/>
    </source>
</evidence>
<feature type="domain" description="Histidine kinase" evidence="11">
    <location>
        <begin position="213"/>
        <end position="405"/>
    </location>
</feature>
<sequence>MRSIFTKLTLWFLATLALSLLAFFITNRYFTPRVFEPGRMFRSTHRLQLESAVDAYERGGKPELARYMQRVDSLFPGSHYLLDATGHDLLTGRDHSAEVANSGPGMSMIAHSTSDKHYTMLAALMPRPDLMSFLPYYFWIALLVALMAWAFARHFGQPLRALRETVRRFGGGDLTMRARSTRRDELGDLARDFDAMADRIETLLTAERRLLQDVSHELRTPLSRLSLAVQLGRPEQSKQEIARMSALIGELTEMTRAEGDPAAHAREPFDLSGLLTEIAASYDLNLDIQPGLTCHGRPALLRRAVENVLQNAQRYAPAEEKTRLSAAMENGHAVVRIRDFGPGVPEATLEDLFRPFFRVEVHRSRDSGGVGLGLAIAQRAVRLHHGDIVARNANPGLEVTIRFPL</sequence>
<dbReference type="EMBL" id="CP063849">
    <property type="protein sequence ID" value="QOY86222.1"/>
    <property type="molecule type" value="Genomic_DNA"/>
</dbReference>
<evidence type="ECO:0000256" key="10">
    <source>
        <dbReference type="SAM" id="Phobius"/>
    </source>
</evidence>
<feature type="domain" description="HAMP" evidence="12">
    <location>
        <begin position="153"/>
        <end position="205"/>
    </location>
</feature>
<dbReference type="InterPro" id="IPR036097">
    <property type="entry name" value="HisK_dim/P_sf"/>
</dbReference>
<dbReference type="CDD" id="cd06225">
    <property type="entry name" value="HAMP"/>
    <property type="match status" value="1"/>
</dbReference>
<comment type="catalytic activity">
    <reaction evidence="1">
        <text>ATP + protein L-histidine = ADP + protein N-phospho-L-histidine.</text>
        <dbReference type="EC" id="2.7.13.3"/>
    </reaction>
</comment>
<evidence type="ECO:0000313" key="13">
    <source>
        <dbReference type="EMBL" id="QOY86222.1"/>
    </source>
</evidence>
<keyword evidence="6" id="KW-0808">Transferase</keyword>
<proteinExistence type="predicted"/>
<dbReference type="InterPro" id="IPR004358">
    <property type="entry name" value="Sig_transdc_His_kin-like_C"/>
</dbReference>
<dbReference type="Gene3D" id="1.10.8.500">
    <property type="entry name" value="HAMP domain in histidine kinase"/>
    <property type="match status" value="1"/>
</dbReference>
<keyword evidence="10" id="KW-0812">Transmembrane</keyword>
<dbReference type="PANTHER" id="PTHR44936:SF10">
    <property type="entry name" value="SENSOR PROTEIN RSTB"/>
    <property type="match status" value="1"/>
</dbReference>
<dbReference type="SUPFAM" id="SSF158472">
    <property type="entry name" value="HAMP domain-like"/>
    <property type="match status" value="1"/>
</dbReference>
<evidence type="ECO:0000256" key="8">
    <source>
        <dbReference type="ARBA" id="ARBA00022777"/>
    </source>
</evidence>
<name>A0A7S7NM92_PALFE</name>
<dbReference type="SMART" id="SM00388">
    <property type="entry name" value="HisKA"/>
    <property type="match status" value="1"/>
</dbReference>
<accession>A0A7S7NM92</accession>
<organism evidence="13 14">
    <name type="scientific">Paludibaculum fermentans</name>
    <dbReference type="NCBI Taxonomy" id="1473598"/>
    <lineage>
        <taxon>Bacteria</taxon>
        <taxon>Pseudomonadati</taxon>
        <taxon>Acidobacteriota</taxon>
        <taxon>Terriglobia</taxon>
        <taxon>Bryobacterales</taxon>
        <taxon>Bryobacteraceae</taxon>
        <taxon>Paludibaculum</taxon>
    </lineage>
</organism>
<keyword evidence="10" id="KW-1133">Transmembrane helix</keyword>